<evidence type="ECO:0000256" key="7">
    <source>
        <dbReference type="SAM" id="MobiDB-lite"/>
    </source>
</evidence>
<dbReference type="Gene3D" id="1.10.530.10">
    <property type="match status" value="1"/>
</dbReference>
<accession>A0ABQ5WE94</accession>
<evidence type="ECO:0000256" key="3">
    <source>
        <dbReference type="ARBA" id="ARBA00022723"/>
    </source>
</evidence>
<dbReference type="InterPro" id="IPR011055">
    <property type="entry name" value="Dup_hybrid_motif"/>
</dbReference>
<evidence type="ECO:0000256" key="2">
    <source>
        <dbReference type="ARBA" id="ARBA00022670"/>
    </source>
</evidence>
<dbReference type="PANTHER" id="PTHR21666:SF288">
    <property type="entry name" value="CELL DIVISION PROTEIN YTFB"/>
    <property type="match status" value="1"/>
</dbReference>
<evidence type="ECO:0000313" key="10">
    <source>
        <dbReference type="EMBL" id="GLQ58028.1"/>
    </source>
</evidence>
<feature type="region of interest" description="Disordered" evidence="7">
    <location>
        <begin position="161"/>
        <end position="183"/>
    </location>
</feature>
<keyword evidence="8" id="KW-0812">Transmembrane</keyword>
<keyword evidence="3" id="KW-0479">Metal-binding</keyword>
<gene>
    <name evidence="10" type="ORF">GCM10010862_52870</name>
</gene>
<dbReference type="InterPro" id="IPR016047">
    <property type="entry name" value="M23ase_b-sheet_dom"/>
</dbReference>
<reference evidence="11" key="1">
    <citation type="journal article" date="2019" name="Int. J. Syst. Evol. Microbiol.">
        <title>The Global Catalogue of Microorganisms (GCM) 10K type strain sequencing project: providing services to taxonomists for standard genome sequencing and annotation.</title>
        <authorList>
            <consortium name="The Broad Institute Genomics Platform"/>
            <consortium name="The Broad Institute Genome Sequencing Center for Infectious Disease"/>
            <person name="Wu L."/>
            <person name="Ma J."/>
        </authorList>
    </citation>
    <scope>NUCLEOTIDE SEQUENCE [LARGE SCALE GENOMIC DNA]</scope>
    <source>
        <strain evidence="11">NBRC 112416</strain>
    </source>
</reference>
<evidence type="ECO:0000256" key="6">
    <source>
        <dbReference type="ARBA" id="ARBA00023049"/>
    </source>
</evidence>
<evidence type="ECO:0000256" key="5">
    <source>
        <dbReference type="ARBA" id="ARBA00022833"/>
    </source>
</evidence>
<protein>
    <submittedName>
        <fullName evidence="10">Peptidase M23</fullName>
    </submittedName>
</protein>
<dbReference type="PANTHER" id="PTHR21666">
    <property type="entry name" value="PEPTIDASE-RELATED"/>
    <property type="match status" value="1"/>
</dbReference>
<comment type="caution">
    <text evidence="10">The sequence shown here is derived from an EMBL/GenBank/DDBJ whole genome shotgun (WGS) entry which is preliminary data.</text>
</comment>
<keyword evidence="6" id="KW-0482">Metalloprotease</keyword>
<keyword evidence="8" id="KW-0472">Membrane</keyword>
<evidence type="ECO:0000259" key="9">
    <source>
        <dbReference type="Pfam" id="PF01551"/>
    </source>
</evidence>
<dbReference type="Gene3D" id="2.70.70.10">
    <property type="entry name" value="Glucose Permease (Domain IIA)"/>
    <property type="match status" value="1"/>
</dbReference>
<name>A0ABQ5WE94_9HYPH</name>
<proteinExistence type="predicted"/>
<keyword evidence="5" id="KW-0862">Zinc</keyword>
<dbReference type="Proteomes" id="UP001156691">
    <property type="component" value="Unassembled WGS sequence"/>
</dbReference>
<evidence type="ECO:0000256" key="1">
    <source>
        <dbReference type="ARBA" id="ARBA00001947"/>
    </source>
</evidence>
<dbReference type="EMBL" id="BSNS01000028">
    <property type="protein sequence ID" value="GLQ58028.1"/>
    <property type="molecule type" value="Genomic_DNA"/>
</dbReference>
<evidence type="ECO:0000256" key="4">
    <source>
        <dbReference type="ARBA" id="ARBA00022801"/>
    </source>
</evidence>
<feature type="domain" description="M23ase beta-sheet core" evidence="9">
    <location>
        <begin position="477"/>
        <end position="573"/>
    </location>
</feature>
<evidence type="ECO:0000313" key="11">
    <source>
        <dbReference type="Proteomes" id="UP001156691"/>
    </source>
</evidence>
<comment type="cofactor">
    <cofactor evidence="1">
        <name>Zn(2+)</name>
        <dbReference type="ChEBI" id="CHEBI:29105"/>
    </cofactor>
</comment>
<sequence length="784" mass="83357">MRGLGGAQMHQIDTSFKEARQASAARRRRLRVRRWLIGGAGLAALLVAAGTIYYFVPDFLGLRPDGTEPLEEVEAAAEPIFIPAIVDLAGDPLRISIGEDLSGSGRMRTVARPQALPAARIPGDIVVLEDTMITSSQRFMTTLPSTPQDFAYYQSQRLAGRAAGPEAPDASDTSTAAVPAGGGELPADMVADEGAGWGEDLTGSGQAASDFEKTRVADTTSVAFVRAETARFRPDNDYFARILADRSIEDLFGTTYAEADADAFGAAMENLLDKAGLATGEVVAIRSLRDASSAKPRVVQLSIYSSTTYIGTLARAESGEIVLGADPWVPEDLFNYGRQQEVAEPGRQYRLLDAVYSTAVRNRVPNNVLGEAIMLLSRSFDLNAFATPEDRLVIAYSSDAGAEGDTVGRVLYAAVRGVDRDIECFVFRRSEDSYSCFAEEGGGLPTTVPSGMFTPVKGVLTSTFGPRRHPIFKDVRVHTGVDWAAPSGTPVAAAFAGEVSFAGNGGGYGNLLRIRHPDGRETYYAHLKAFAEGIAPGKAIGVGEVVGFVGTTGNSTGPHLHFEMRIAGAPVDPLQSSVLQAGLTTLSGSAVDVLTEQIVAVESGGRADAQNPLSTATGVGQFIAATWVRMMRTYRPDLARTLSEPELLNLRFDPTISREMVQNLAREGEAYLKARGHTVTAGRLYLAHFLGMEDAHRVLASPPQQPLDAVLAQSVLSANPFLVGKDAAYVVSWAEAKMAGTRIATAPSATARPASPEFQIYKKAIEVVLAPQVPQTADAGRPSS</sequence>
<evidence type="ECO:0000256" key="8">
    <source>
        <dbReference type="SAM" id="Phobius"/>
    </source>
</evidence>
<keyword evidence="4" id="KW-0378">Hydrolase</keyword>
<dbReference type="Gene3D" id="3.10.450.350">
    <property type="match status" value="1"/>
</dbReference>
<dbReference type="InterPro" id="IPR050570">
    <property type="entry name" value="Cell_wall_metabolism_enzyme"/>
</dbReference>
<keyword evidence="11" id="KW-1185">Reference proteome</keyword>
<dbReference type="Pfam" id="PF01551">
    <property type="entry name" value="Peptidase_M23"/>
    <property type="match status" value="1"/>
</dbReference>
<dbReference type="SUPFAM" id="SSF51261">
    <property type="entry name" value="Duplicated hybrid motif"/>
    <property type="match status" value="1"/>
</dbReference>
<dbReference type="CDD" id="cd12797">
    <property type="entry name" value="M23_peptidase"/>
    <property type="match status" value="1"/>
</dbReference>
<keyword evidence="8" id="KW-1133">Transmembrane helix</keyword>
<feature type="transmembrane region" description="Helical" evidence="8">
    <location>
        <begin position="35"/>
        <end position="56"/>
    </location>
</feature>
<keyword evidence="2" id="KW-0645">Protease</keyword>
<organism evidence="10 11">
    <name type="scientific">Devosia nitrariae</name>
    <dbReference type="NCBI Taxonomy" id="2071872"/>
    <lineage>
        <taxon>Bacteria</taxon>
        <taxon>Pseudomonadati</taxon>
        <taxon>Pseudomonadota</taxon>
        <taxon>Alphaproteobacteria</taxon>
        <taxon>Hyphomicrobiales</taxon>
        <taxon>Devosiaceae</taxon>
        <taxon>Devosia</taxon>
    </lineage>
</organism>